<gene>
    <name evidence="11" type="ORF">Q9R08_19165</name>
</gene>
<dbReference type="RefSeq" id="WP_308869784.1">
    <property type="nucleotide sequence ID" value="NZ_JAVFWO010000007.1"/>
</dbReference>
<keyword evidence="6" id="KW-0482">Metalloprotease</keyword>
<keyword evidence="3" id="KW-0479">Metal-binding</keyword>
<dbReference type="Gene3D" id="3.10.170.10">
    <property type="match status" value="1"/>
</dbReference>
<organism evidence="11 12">
    <name type="scientific">Microbacterium psychrotolerans</name>
    <dbReference type="NCBI Taxonomy" id="3068321"/>
    <lineage>
        <taxon>Bacteria</taxon>
        <taxon>Bacillati</taxon>
        <taxon>Actinomycetota</taxon>
        <taxon>Actinomycetes</taxon>
        <taxon>Micrococcales</taxon>
        <taxon>Microbacteriaceae</taxon>
        <taxon>Microbacterium</taxon>
    </lineage>
</organism>
<proteinExistence type="inferred from homology"/>
<evidence type="ECO:0000256" key="3">
    <source>
        <dbReference type="ARBA" id="ARBA00022723"/>
    </source>
</evidence>
<dbReference type="EMBL" id="JAVFWO010000007">
    <property type="protein sequence ID" value="MDQ7880119.1"/>
    <property type="molecule type" value="Genomic_DNA"/>
</dbReference>
<dbReference type="InterPro" id="IPR050728">
    <property type="entry name" value="Zinc_Metalloprotease_M4"/>
</dbReference>
<dbReference type="PANTHER" id="PTHR33794">
    <property type="entry name" value="BACILLOLYSIN"/>
    <property type="match status" value="1"/>
</dbReference>
<evidence type="ECO:0000256" key="8">
    <source>
        <dbReference type="SAM" id="SignalP"/>
    </source>
</evidence>
<evidence type="ECO:0000256" key="1">
    <source>
        <dbReference type="ARBA" id="ARBA00009388"/>
    </source>
</evidence>
<evidence type="ECO:0000256" key="2">
    <source>
        <dbReference type="ARBA" id="ARBA00022670"/>
    </source>
</evidence>
<dbReference type="InterPro" id="IPR023612">
    <property type="entry name" value="Peptidase_M4"/>
</dbReference>
<keyword evidence="8" id="KW-0732">Signal</keyword>
<dbReference type="CDD" id="cd09597">
    <property type="entry name" value="M4_TLP"/>
    <property type="match status" value="1"/>
</dbReference>
<feature type="compositionally biased region" description="Low complexity" evidence="7">
    <location>
        <begin position="31"/>
        <end position="51"/>
    </location>
</feature>
<name>A0ABU0Z6A7_9MICO</name>
<keyword evidence="2" id="KW-0645">Protease</keyword>
<dbReference type="Pfam" id="PF02868">
    <property type="entry name" value="Peptidase_M4_C"/>
    <property type="match status" value="1"/>
</dbReference>
<dbReference type="Proteomes" id="UP001235133">
    <property type="component" value="Unassembled WGS sequence"/>
</dbReference>
<keyword evidence="4" id="KW-0378">Hydrolase</keyword>
<feature type="domain" description="Peptidase M4 C-terminal" evidence="10">
    <location>
        <begin position="428"/>
        <end position="581"/>
    </location>
</feature>
<dbReference type="InterPro" id="IPR013856">
    <property type="entry name" value="Peptidase_M4_domain"/>
</dbReference>
<evidence type="ECO:0000256" key="4">
    <source>
        <dbReference type="ARBA" id="ARBA00022801"/>
    </source>
</evidence>
<dbReference type="Pfam" id="PF01447">
    <property type="entry name" value="Peptidase_M4"/>
    <property type="match status" value="1"/>
</dbReference>
<dbReference type="SUPFAM" id="SSF69304">
    <property type="entry name" value="Tricorn protease N-terminal domain"/>
    <property type="match status" value="1"/>
</dbReference>
<dbReference type="InterPro" id="IPR001570">
    <property type="entry name" value="Peptidase_M4_C_domain"/>
</dbReference>
<evidence type="ECO:0000313" key="12">
    <source>
        <dbReference type="Proteomes" id="UP001235133"/>
    </source>
</evidence>
<sequence length="920" mass="94758">MHRPAKLAACSALVGTALVLASVVPAAASADPAPSTVAAPASADPDSDTPTLVDGIAEPTDAKGPADKAALAHLKAKKDRYHIPSAETNLVVSDVTEAGSDETVRFTQRHGGVEVLGGQYIVRMKKKEAERIVTGTSGQYFTDLTVGVEPKISSELAVARAVQAVQYGGKSAGTVGGETTAALTGADQGLVVLPQGAGILTRHVTVRGTDAAGAPVVQEVYIEATTGLPTLQYSGIQTFGIAGVATPAAGATATAAAEGDAADGTGTLLTGVDVPVNLTHDAASGAFLLRDTTRPGTAIETYDAAGVVGYSYPTGTIPAGVELASSPTAALGAELTTTGAVDAHWGAGQVYDYYKNRLGRDSIDGEGQEIRSLVGLVAWEGGTTWNQAYWDGYQMAYGAGDGWNFKPFTADLDVQGHELTHGVVQHTAGLVYVGQSGALNEAFADYFGNAIDVDATGTPLSDPNASLLGEDLCYAAAPTACALRDLDDGTTIDHFAGYPYFYDAGGVHLNSTIFGGALWDIREALGGETADPIVYRALTDYLTPLDGFTQARDAVLAAAKAQGLKGKQLKSVQAAFDTRGIKPGWEKQLGGDGTVLFENLTDFNGVSWAGAGGGWWTIADVPSIDGSGYFGIYAGTIDRKVKPTLVSTPGEWTDVYPDTDGKTVVWIRFSATGSQVMAKSLAGGPEQVVYTTPTTLFNARVSDGVVAWDGLDVEGSRRVGFAKLGGTATLLPGTATGVPDITGGKLAYVREFPTEVSLPDGTYTRTFSAVEVLDTATGAVTEVGPRTQGSITRPTIAGGSVVWAADDRNDPYSAIRKAPVAGGAWSDVVPESNVGGLHIHDLVASSTTITVTSEGDSERLGSGVPLLLQYTLDGKSLGRVTCSTGFTDRAAADTGSTLVWVDTAASYDTLVTRATPVGTC</sequence>
<dbReference type="Gene3D" id="1.10.390.10">
    <property type="entry name" value="Neutral Protease Domain 2"/>
    <property type="match status" value="1"/>
</dbReference>
<keyword evidence="12" id="KW-1185">Reference proteome</keyword>
<comment type="similarity">
    <text evidence="1">Belongs to the peptidase M4 family.</text>
</comment>
<feature type="region of interest" description="Disordered" evidence="7">
    <location>
        <begin position="31"/>
        <end position="65"/>
    </location>
</feature>
<evidence type="ECO:0000256" key="6">
    <source>
        <dbReference type="ARBA" id="ARBA00023049"/>
    </source>
</evidence>
<evidence type="ECO:0000313" key="11">
    <source>
        <dbReference type="EMBL" id="MDQ7880119.1"/>
    </source>
</evidence>
<feature type="chain" id="PRO_5047414600" evidence="8">
    <location>
        <begin position="31"/>
        <end position="920"/>
    </location>
</feature>
<dbReference type="SUPFAM" id="SSF55486">
    <property type="entry name" value="Metalloproteases ('zincins'), catalytic domain"/>
    <property type="match status" value="1"/>
</dbReference>
<dbReference type="PANTHER" id="PTHR33794:SF1">
    <property type="entry name" value="BACILLOLYSIN"/>
    <property type="match status" value="1"/>
</dbReference>
<evidence type="ECO:0000259" key="9">
    <source>
        <dbReference type="Pfam" id="PF01447"/>
    </source>
</evidence>
<evidence type="ECO:0000256" key="7">
    <source>
        <dbReference type="SAM" id="MobiDB-lite"/>
    </source>
</evidence>
<feature type="signal peptide" evidence="8">
    <location>
        <begin position="1"/>
        <end position="30"/>
    </location>
</feature>
<feature type="domain" description="Peptidase M4" evidence="9">
    <location>
        <begin position="264"/>
        <end position="425"/>
    </location>
</feature>
<protein>
    <submittedName>
        <fullName evidence="11">M4 family metallopeptidase</fullName>
    </submittedName>
</protein>
<accession>A0ABU0Z6A7</accession>
<dbReference type="InterPro" id="IPR027268">
    <property type="entry name" value="Peptidase_M4/M1_CTD_sf"/>
</dbReference>
<evidence type="ECO:0000256" key="5">
    <source>
        <dbReference type="ARBA" id="ARBA00022833"/>
    </source>
</evidence>
<comment type="caution">
    <text evidence="11">The sequence shown here is derived from an EMBL/GenBank/DDBJ whole genome shotgun (WGS) entry which is preliminary data.</text>
</comment>
<keyword evidence="5" id="KW-0862">Zinc</keyword>
<reference evidence="11 12" key="1">
    <citation type="submission" date="2023-08" db="EMBL/GenBank/DDBJ databases">
        <title>Microbacterium psychrotolerans sp. nov., a psychrotolerant bacterium isolated from soil in Heilongjiang Province, China.</title>
        <authorList>
            <person name="An P."/>
            <person name="Zhao D."/>
            <person name="Xiang H."/>
        </authorList>
    </citation>
    <scope>NUCLEOTIDE SEQUENCE [LARGE SCALE GENOMIC DNA]</scope>
    <source>
        <strain evidence="11 12">QXD-8</strain>
    </source>
</reference>
<dbReference type="PRINTS" id="PR00730">
    <property type="entry name" value="THERMOLYSIN"/>
</dbReference>
<evidence type="ECO:0000259" key="10">
    <source>
        <dbReference type="Pfam" id="PF02868"/>
    </source>
</evidence>